<reference evidence="4" key="2">
    <citation type="submission" date="2025-09" db="UniProtKB">
        <authorList>
            <consortium name="Ensembl"/>
        </authorList>
    </citation>
    <scope>IDENTIFICATION</scope>
</reference>
<feature type="transmembrane region" description="Helical" evidence="2">
    <location>
        <begin position="97"/>
        <end position="124"/>
    </location>
</feature>
<feature type="signal peptide" evidence="3">
    <location>
        <begin position="1"/>
        <end position="23"/>
    </location>
</feature>
<dbReference type="PANTHER" id="PTHR38000:SF1">
    <property type="entry name" value="RIKEN CDNA 2900092C05 GENE"/>
    <property type="match status" value="1"/>
</dbReference>
<keyword evidence="5" id="KW-1185">Reference proteome</keyword>
<dbReference type="AlphaFoldDB" id="A0A8C9GI86"/>
<sequence>MDKVQSGFLILFLFVTECPLHLCLPFADGLHPTGNVTSLPGNKQSQPPRNITKGPKVFSRKTQLPGIQGAASRSVAASSTNPVKFLRNKAIIRHRSALVKVILISSVAFSTALISGMAISYMIYRLAQAEERQQLESLYKNIRIPSLGDQEEGSEDEDESTHLLPENEKELEKFIHSVIRSKRRKNIEKKKLREEKNSVTQKETKNVSHNGKMEDL</sequence>
<evidence type="ECO:0000256" key="1">
    <source>
        <dbReference type="SAM" id="MobiDB-lite"/>
    </source>
</evidence>
<dbReference type="KEGG" id="pteh:111521213"/>
<keyword evidence="2" id="KW-1133">Transmembrane helix</keyword>
<evidence type="ECO:0008006" key="6">
    <source>
        <dbReference type="Google" id="ProtNLM"/>
    </source>
</evidence>
<name>A0A8C9GI86_9PRIM</name>
<feature type="compositionally biased region" description="Acidic residues" evidence="1">
    <location>
        <begin position="149"/>
        <end position="159"/>
    </location>
</feature>
<reference evidence="4" key="1">
    <citation type="submission" date="2025-08" db="UniProtKB">
        <authorList>
            <consortium name="Ensembl"/>
        </authorList>
    </citation>
    <scope>IDENTIFICATION</scope>
</reference>
<accession>A0A8C9GI86</accession>
<protein>
    <recommendedName>
        <fullName evidence="6">Transmembrane protein</fullName>
    </recommendedName>
</protein>
<dbReference type="Pfam" id="PF17686">
    <property type="entry name" value="DUF5534"/>
    <property type="match status" value="1"/>
</dbReference>
<keyword evidence="2" id="KW-0472">Membrane</keyword>
<keyword evidence="2" id="KW-0812">Transmembrane</keyword>
<dbReference type="InterPro" id="IPR037549">
    <property type="entry name" value="C19orf18"/>
</dbReference>
<evidence type="ECO:0000313" key="5">
    <source>
        <dbReference type="Proteomes" id="UP000694416"/>
    </source>
</evidence>
<dbReference type="PANTHER" id="PTHR38000">
    <property type="entry name" value="RIKEN CDNA 2900092C05"/>
    <property type="match status" value="1"/>
</dbReference>
<proteinExistence type="predicted"/>
<evidence type="ECO:0000313" key="4">
    <source>
        <dbReference type="Ensembl" id="ENSPTEP00000003646.1"/>
    </source>
</evidence>
<feature type="region of interest" description="Disordered" evidence="1">
    <location>
        <begin position="146"/>
        <end position="169"/>
    </location>
</feature>
<dbReference type="RefSeq" id="XP_023040212.1">
    <property type="nucleotide sequence ID" value="XM_023184444.1"/>
</dbReference>
<organism evidence="4 5">
    <name type="scientific">Piliocolobus tephrosceles</name>
    <name type="common">Ugandan red Colobus</name>
    <dbReference type="NCBI Taxonomy" id="591936"/>
    <lineage>
        <taxon>Eukaryota</taxon>
        <taxon>Metazoa</taxon>
        <taxon>Chordata</taxon>
        <taxon>Craniata</taxon>
        <taxon>Vertebrata</taxon>
        <taxon>Euteleostomi</taxon>
        <taxon>Mammalia</taxon>
        <taxon>Eutheria</taxon>
        <taxon>Euarchontoglires</taxon>
        <taxon>Primates</taxon>
        <taxon>Haplorrhini</taxon>
        <taxon>Catarrhini</taxon>
        <taxon>Cercopithecidae</taxon>
        <taxon>Colobinae</taxon>
        <taxon>Piliocolobus</taxon>
    </lineage>
</organism>
<dbReference type="GeneID" id="111521213"/>
<feature type="compositionally biased region" description="Basic and acidic residues" evidence="1">
    <location>
        <begin position="189"/>
        <end position="216"/>
    </location>
</feature>
<feature type="region of interest" description="Disordered" evidence="1">
    <location>
        <begin position="186"/>
        <end position="216"/>
    </location>
</feature>
<dbReference type="Ensembl" id="ENSPTET00000005714.1">
    <property type="protein sequence ID" value="ENSPTEP00000003646.1"/>
    <property type="gene ID" value="ENSPTEG00000004307.1"/>
</dbReference>
<dbReference type="Proteomes" id="UP000694416">
    <property type="component" value="Unplaced"/>
</dbReference>
<evidence type="ECO:0000256" key="2">
    <source>
        <dbReference type="SAM" id="Phobius"/>
    </source>
</evidence>
<evidence type="ECO:0000256" key="3">
    <source>
        <dbReference type="SAM" id="SignalP"/>
    </source>
</evidence>
<gene>
    <name evidence="4" type="primary">C21H19orf18</name>
</gene>
<dbReference type="CTD" id="129147601"/>
<feature type="chain" id="PRO_5034590025" description="Transmembrane protein" evidence="3">
    <location>
        <begin position="24"/>
        <end position="216"/>
    </location>
</feature>
<keyword evidence="3" id="KW-0732">Signal</keyword>